<evidence type="ECO:0000313" key="1">
    <source>
        <dbReference type="EMBL" id="EME26279.1"/>
    </source>
</evidence>
<dbReference type="KEGG" id="gsl:Gasu_60830"/>
<dbReference type="EMBL" id="KB454555">
    <property type="protein sequence ID" value="EME26279.1"/>
    <property type="molecule type" value="Genomic_DNA"/>
</dbReference>
<accession>M2XS87</accession>
<proteinExistence type="predicted"/>
<dbReference type="AlphaFoldDB" id="M2XS87"/>
<dbReference type="GeneID" id="17085262"/>
<dbReference type="Proteomes" id="UP000030680">
    <property type="component" value="Unassembled WGS sequence"/>
</dbReference>
<gene>
    <name evidence="1" type="ORF">Gasu_60830</name>
</gene>
<organism evidence="1 2">
    <name type="scientific">Galdieria sulphuraria</name>
    <name type="common">Red alga</name>
    <dbReference type="NCBI Taxonomy" id="130081"/>
    <lineage>
        <taxon>Eukaryota</taxon>
        <taxon>Rhodophyta</taxon>
        <taxon>Bangiophyceae</taxon>
        <taxon>Galdieriales</taxon>
        <taxon>Galdieriaceae</taxon>
        <taxon>Galdieria</taxon>
    </lineage>
</organism>
<sequence>MAYLFYHRLLHTSVLKSGKSRRYRIRYYFTQTINCKQRRNLEFVQDSSNKYVVRIKPRVVKREVIEEQTNHSQQCNERHIFVENESTKMDFLVPVVSQVVVNSFEALWLVSTQLLNYLSKNEVNHQRFQKKLVTLIVAIWIVLRVIAVIPLLPEALELTGLVTSVIVFYRYQTDRGVQEQVAFCIERVKTLLQQYFHH</sequence>
<dbReference type="Gramene" id="EME26279">
    <property type="protein sequence ID" value="EME26279"/>
    <property type="gene ID" value="Gasu_60830"/>
</dbReference>
<evidence type="ECO:0000313" key="2">
    <source>
        <dbReference type="Proteomes" id="UP000030680"/>
    </source>
</evidence>
<name>M2XS87_GALSU</name>
<protein>
    <submittedName>
        <fullName evidence="1">Uncharacterized protein</fullName>
    </submittedName>
</protein>
<reference evidence="2" key="1">
    <citation type="journal article" date="2013" name="Science">
        <title>Gene transfer from bacteria and archaea facilitated evolution of an extremophilic eukaryote.</title>
        <authorList>
            <person name="Schonknecht G."/>
            <person name="Chen W.H."/>
            <person name="Ternes C.M."/>
            <person name="Barbier G.G."/>
            <person name="Shrestha R.P."/>
            <person name="Stanke M."/>
            <person name="Brautigam A."/>
            <person name="Baker B.J."/>
            <person name="Banfield J.F."/>
            <person name="Garavito R.M."/>
            <person name="Carr K."/>
            <person name="Wilkerson C."/>
            <person name="Rensing S.A."/>
            <person name="Gagneul D."/>
            <person name="Dickenson N.E."/>
            <person name="Oesterhelt C."/>
            <person name="Lercher M.J."/>
            <person name="Weber A.P."/>
        </authorList>
    </citation>
    <scope>NUCLEOTIDE SEQUENCE [LARGE SCALE GENOMIC DNA]</scope>
    <source>
        <strain evidence="2">074W</strain>
    </source>
</reference>
<dbReference type="OrthoDB" id="10340025at2759"/>
<keyword evidence="2" id="KW-1185">Reference proteome</keyword>
<dbReference type="RefSeq" id="XP_005702799.1">
    <property type="nucleotide sequence ID" value="XM_005702742.1"/>
</dbReference>